<comment type="caution">
    <text evidence="10">The sequence shown here is derived from an EMBL/GenBank/DDBJ whole genome shotgun (WGS) entry which is preliminary data.</text>
</comment>
<dbReference type="EMBL" id="JBFXLU010000224">
    <property type="protein sequence ID" value="KAL2834159.1"/>
    <property type="molecule type" value="Genomic_DNA"/>
</dbReference>
<evidence type="ECO:0000259" key="9">
    <source>
        <dbReference type="Pfam" id="PF02771"/>
    </source>
</evidence>
<reference evidence="10 11" key="1">
    <citation type="submission" date="2024-07" db="EMBL/GenBank/DDBJ databases">
        <title>Section-level genome sequencing and comparative genomics of Aspergillus sections Usti and Cavernicolus.</title>
        <authorList>
            <consortium name="Lawrence Berkeley National Laboratory"/>
            <person name="Nybo J.L."/>
            <person name="Vesth T.C."/>
            <person name="Theobald S."/>
            <person name="Frisvad J.C."/>
            <person name="Larsen T.O."/>
            <person name="Kjaerboelling I."/>
            <person name="Rothschild-Mancinelli K."/>
            <person name="Lyhne E.K."/>
            <person name="Kogle M.E."/>
            <person name="Barry K."/>
            <person name="Clum A."/>
            <person name="Na H."/>
            <person name="Ledsgaard L."/>
            <person name="Lin J."/>
            <person name="Lipzen A."/>
            <person name="Kuo A."/>
            <person name="Riley R."/>
            <person name="Mondo S."/>
            <person name="Labutti K."/>
            <person name="Haridas S."/>
            <person name="Pangalinan J."/>
            <person name="Salamov A.A."/>
            <person name="Simmons B.A."/>
            <person name="Magnuson J.K."/>
            <person name="Chen J."/>
            <person name="Drula E."/>
            <person name="Henrissat B."/>
            <person name="Wiebenga A."/>
            <person name="Lubbers R.J."/>
            <person name="Gomes A.C."/>
            <person name="Makela M.R."/>
            <person name="Stajich J."/>
            <person name="Grigoriev I.V."/>
            <person name="Mortensen U.H."/>
            <person name="De Vries R.P."/>
            <person name="Baker S.E."/>
            <person name="Andersen M.R."/>
        </authorList>
    </citation>
    <scope>NUCLEOTIDE SEQUENCE [LARGE SCALE GENOMIC DNA]</scope>
    <source>
        <strain evidence="10 11">CBS 123904</strain>
    </source>
</reference>
<gene>
    <name evidence="10" type="ORF">BJY01DRAFT_259595</name>
</gene>
<evidence type="ECO:0000256" key="3">
    <source>
        <dbReference type="ARBA" id="ARBA00022630"/>
    </source>
</evidence>
<keyword evidence="3 6" id="KW-0285">Flavoprotein</keyword>
<feature type="domain" description="Acyl-CoA dehydrogenase/oxidase C-terminal" evidence="7">
    <location>
        <begin position="262"/>
        <end position="419"/>
    </location>
</feature>
<dbReference type="PANTHER" id="PTHR48083">
    <property type="entry name" value="MEDIUM-CHAIN SPECIFIC ACYL-COA DEHYDROGENASE, MITOCHONDRIAL-RELATED"/>
    <property type="match status" value="1"/>
</dbReference>
<dbReference type="Gene3D" id="2.40.110.10">
    <property type="entry name" value="Butyryl-CoA Dehydrogenase, subunit A, domain 2"/>
    <property type="match status" value="1"/>
</dbReference>
<keyword evidence="11" id="KW-1185">Reference proteome</keyword>
<dbReference type="InterPro" id="IPR050741">
    <property type="entry name" value="Acyl-CoA_dehydrogenase"/>
</dbReference>
<evidence type="ECO:0000256" key="4">
    <source>
        <dbReference type="ARBA" id="ARBA00022827"/>
    </source>
</evidence>
<evidence type="ECO:0000259" key="8">
    <source>
        <dbReference type="Pfam" id="PF02770"/>
    </source>
</evidence>
<dbReference type="Pfam" id="PF02770">
    <property type="entry name" value="Acyl-CoA_dh_M"/>
    <property type="match status" value="1"/>
</dbReference>
<comment type="cofactor">
    <cofactor evidence="1 6">
        <name>FAD</name>
        <dbReference type="ChEBI" id="CHEBI:57692"/>
    </cofactor>
</comment>
<dbReference type="InterPro" id="IPR037069">
    <property type="entry name" value="AcylCoA_DH/ox_N_sf"/>
</dbReference>
<dbReference type="InterPro" id="IPR006089">
    <property type="entry name" value="Acyl-CoA_DH_CS"/>
</dbReference>
<feature type="domain" description="Acyl-CoA oxidase/dehydrogenase middle" evidence="8">
    <location>
        <begin position="154"/>
        <end position="250"/>
    </location>
</feature>
<organism evidence="10 11">
    <name type="scientific">Aspergillus pseudoustus</name>
    <dbReference type="NCBI Taxonomy" id="1810923"/>
    <lineage>
        <taxon>Eukaryota</taxon>
        <taxon>Fungi</taxon>
        <taxon>Dikarya</taxon>
        <taxon>Ascomycota</taxon>
        <taxon>Pezizomycotina</taxon>
        <taxon>Eurotiomycetes</taxon>
        <taxon>Eurotiomycetidae</taxon>
        <taxon>Eurotiales</taxon>
        <taxon>Aspergillaceae</taxon>
        <taxon>Aspergillus</taxon>
        <taxon>Aspergillus subgen. Nidulantes</taxon>
    </lineage>
</organism>
<keyword evidence="5 6" id="KW-0560">Oxidoreductase</keyword>
<dbReference type="InterPro" id="IPR013786">
    <property type="entry name" value="AcylCoA_DH/ox_N"/>
</dbReference>
<dbReference type="InterPro" id="IPR046373">
    <property type="entry name" value="Acyl-CoA_Oxase/DH_mid-dom_sf"/>
</dbReference>
<dbReference type="InterPro" id="IPR006091">
    <property type="entry name" value="Acyl-CoA_Oxase/DH_mid-dom"/>
</dbReference>
<evidence type="ECO:0000256" key="5">
    <source>
        <dbReference type="ARBA" id="ARBA00023002"/>
    </source>
</evidence>
<comment type="similarity">
    <text evidence="2 6">Belongs to the acyl-CoA dehydrogenase family.</text>
</comment>
<dbReference type="SUPFAM" id="SSF56645">
    <property type="entry name" value="Acyl-CoA dehydrogenase NM domain-like"/>
    <property type="match status" value="1"/>
</dbReference>
<evidence type="ECO:0000313" key="11">
    <source>
        <dbReference type="Proteomes" id="UP001610446"/>
    </source>
</evidence>
<dbReference type="Gene3D" id="1.10.540.10">
    <property type="entry name" value="Acyl-CoA dehydrogenase/oxidase, N-terminal domain"/>
    <property type="match status" value="1"/>
</dbReference>
<keyword evidence="4 6" id="KW-0274">FAD</keyword>
<dbReference type="Pfam" id="PF02771">
    <property type="entry name" value="Acyl-CoA_dh_N"/>
    <property type="match status" value="1"/>
</dbReference>
<accession>A0ABR4J2A2</accession>
<evidence type="ECO:0000256" key="2">
    <source>
        <dbReference type="ARBA" id="ARBA00009347"/>
    </source>
</evidence>
<proteinExistence type="inferred from homology"/>
<name>A0ABR4J2A2_9EURO</name>
<dbReference type="Gene3D" id="1.20.140.10">
    <property type="entry name" value="Butyryl-CoA Dehydrogenase, subunit A, domain 3"/>
    <property type="match status" value="1"/>
</dbReference>
<dbReference type="PROSITE" id="PS00072">
    <property type="entry name" value="ACYL_COA_DH_1"/>
    <property type="match status" value="1"/>
</dbReference>
<dbReference type="InterPro" id="IPR036250">
    <property type="entry name" value="AcylCo_DH-like_C"/>
</dbReference>
<protein>
    <submittedName>
        <fullName evidence="10">Acyl-CoA dehydrogenase/oxidase</fullName>
    </submittedName>
</protein>
<dbReference type="Pfam" id="PF00441">
    <property type="entry name" value="Acyl-CoA_dh_1"/>
    <property type="match status" value="1"/>
</dbReference>
<evidence type="ECO:0000313" key="10">
    <source>
        <dbReference type="EMBL" id="KAL2834159.1"/>
    </source>
</evidence>
<evidence type="ECO:0000259" key="7">
    <source>
        <dbReference type="Pfam" id="PF00441"/>
    </source>
</evidence>
<dbReference type="SUPFAM" id="SSF47203">
    <property type="entry name" value="Acyl-CoA dehydrogenase C-terminal domain-like"/>
    <property type="match status" value="1"/>
</dbReference>
<dbReference type="Proteomes" id="UP001610446">
    <property type="component" value="Unassembled WGS sequence"/>
</dbReference>
<dbReference type="InterPro" id="IPR009075">
    <property type="entry name" value="AcylCo_DH/oxidase_C"/>
</dbReference>
<dbReference type="PANTHER" id="PTHR48083:SF15">
    <property type="entry name" value="ACYL-COA DEHYDROGENASE APDG"/>
    <property type="match status" value="1"/>
</dbReference>
<dbReference type="InterPro" id="IPR009100">
    <property type="entry name" value="AcylCoA_DH/oxidase_NM_dom_sf"/>
</dbReference>
<feature type="domain" description="Acyl-CoA dehydrogenase/oxidase N-terminal" evidence="9">
    <location>
        <begin position="88"/>
        <end position="150"/>
    </location>
</feature>
<sequence length="440" mass="48353">MSIPFSEPPLLQGQPSPYYSQKHIEFQRACRQFITSNLTDHAMNWEREGKVPDEVFSRFAVANFLVPHLPAPLPVHWLRRLGIDTLPGGLKAEDFDCLHTVIYFDEMQRSGLAGIPGSLSAGMTFGVPPIIRYGSKELQERFLPELLTGKKRTCIAITEPDAGSDVAGLTTEAVRSQDGRHFIINGAKKWITNGIWADYATMAVRTGGPGAKGLSLIVVPLKDYPGVTTRKILVGGQNTAGTAYIELDDVRVPVENIIGKEGEGMKYIMTNFNHERLTVAIGVARQARVTLSAAFKYCMKREAFGKTLISQPVVRHRLAKSGAKLESLWAWLEQIAFQMSKMSKDEVDIQLGGITALAKAQAAKVLDDCARCSVLLFGGNGFTQSGQGEIAEKIYRDVNGARIPGGSEDVMLDLAIRQLLLRYQSKIEEMGRSGRTTGRL</sequence>
<evidence type="ECO:0000256" key="1">
    <source>
        <dbReference type="ARBA" id="ARBA00001974"/>
    </source>
</evidence>
<evidence type="ECO:0000256" key="6">
    <source>
        <dbReference type="RuleBase" id="RU362125"/>
    </source>
</evidence>